<name>Q6AIC8_DESPS</name>
<evidence type="ECO:0000313" key="4">
    <source>
        <dbReference type="Proteomes" id="UP000000602"/>
    </source>
</evidence>
<keyword evidence="4" id="KW-1185">Reference proteome</keyword>
<evidence type="ECO:0000259" key="1">
    <source>
        <dbReference type="Pfam" id="PF18657"/>
    </source>
</evidence>
<evidence type="ECO:0000259" key="2">
    <source>
        <dbReference type="Pfam" id="PF18676"/>
    </source>
</evidence>
<dbReference type="Pfam" id="PF18657">
    <property type="entry name" value="YDG"/>
    <property type="match status" value="5"/>
</dbReference>
<geneLocation type="plasmid" evidence="4">
    <name>large</name>
</geneLocation>
<dbReference type="InterPro" id="IPR041286">
    <property type="entry name" value="MBG_2"/>
</dbReference>
<dbReference type="AlphaFoldDB" id="Q6AIC8"/>
<feature type="domain" description="YDG" evidence="1">
    <location>
        <begin position="5"/>
        <end position="71"/>
    </location>
</feature>
<dbReference type="Gene3D" id="3.30.160.710">
    <property type="match status" value="1"/>
</dbReference>
<dbReference type="KEGG" id="dps:DPPB55"/>
<feature type="domain" description="MBG" evidence="2">
    <location>
        <begin position="424"/>
        <end position="500"/>
    </location>
</feature>
<feature type="domain" description="MBG" evidence="2">
    <location>
        <begin position="508"/>
        <end position="581"/>
    </location>
</feature>
<organism evidence="3 4">
    <name type="scientific">Desulfotalea psychrophila (strain LSv54 / DSM 12343)</name>
    <dbReference type="NCBI Taxonomy" id="177439"/>
    <lineage>
        <taxon>Bacteria</taxon>
        <taxon>Pseudomonadati</taxon>
        <taxon>Thermodesulfobacteriota</taxon>
        <taxon>Desulfobulbia</taxon>
        <taxon>Desulfobulbales</taxon>
        <taxon>Desulfocapsaceae</taxon>
        <taxon>Desulfotalea</taxon>
    </lineage>
</organism>
<dbReference type="Pfam" id="PF18676">
    <property type="entry name" value="MBG_2"/>
    <property type="match status" value="3"/>
</dbReference>
<sequence>MVPAAQDKIYNQTTAVTITNANLAGILLSDDVSIATSNGNFDLKNVGHNKTVTAALTIDGADAINYTLTQPNGLTADITPAPLTVSGITASNKVYDTTTAASPITTSAIYTGLLGSDAVSVSATGFFNNKNVGIGKTVNLKSNYTGADVANYAIVDQASTTANISRADLTLSGIAVANKVYDATTATTIDTTGAAYTGLLGSDVVTVSTTGLFDNKNVGTGKVVSLYSNYEGADRDNYTITGQATATATITKATLTVNATGKDRVYNATTDASVDFVDNRFAGDVLIVSGDSAFTSKTAGRDKDILVTGMTIAGTDATNYLVAATATATADITQKELVITSISADNKIYDGTLDAVISGGSITSGILLGDHVALGTLSGSFSDKNVGIAKRVSIVGGTLSGSDADNYLVTATEITTADITPRSITITANDITRVYGNATPQYGSVSADNLAVDDLLGISLLSSDATKSSNVGTYFLSSGLASFKQGSTSNYSISYADGELLIAPRQATVTANAALKIYGNIDPSLSYDIEGQQEDRGFLGGDYLSGSLTRVVGENVGSYAIGQGTIVNDNYAIDYVAAKLTINPARLTYVADAVNRAYGTANPLLTGKVVGFKNNETLASAITGRETYSTDATINSKVGSYAIYGDGLIALNSNYIFAQDINNQNALSVFSVPNPEPFSGPSSATIFNAKELGELSDIMKMPQQTFIQSRPYFSIEFEGHAYIDGNIISMEFSPDVKIEEGVTGFGVYYLNDERNKWESGSNYLD</sequence>
<dbReference type="OrthoDB" id="5380868at2"/>
<dbReference type="eggNOG" id="COG3210">
    <property type="taxonomic scope" value="Bacteria"/>
</dbReference>
<protein>
    <submittedName>
        <fullName evidence="3">Uncharacterized protein</fullName>
    </submittedName>
</protein>
<accession>Q6AIC8</accession>
<dbReference type="STRING" id="177439.DPPB55"/>
<dbReference type="RefSeq" id="WP_011190414.1">
    <property type="nucleotide sequence ID" value="NC_006139.1"/>
</dbReference>
<feature type="domain" description="YDG" evidence="1">
    <location>
        <begin position="333"/>
        <end position="412"/>
    </location>
</feature>
<reference evidence="3 4" key="1">
    <citation type="journal article" date="2004" name="Environ. Microbiol.">
        <title>The genome of Desulfotalea psychrophila, a sulfate-reducing bacterium from permanently cold Arctic sediments.</title>
        <authorList>
            <person name="Rabus R."/>
            <person name="Ruepp A."/>
            <person name="Frickey T."/>
            <person name="Rattei T."/>
            <person name="Fartmann B."/>
            <person name="Stark M."/>
            <person name="Bauer M."/>
            <person name="Zibat A."/>
            <person name="Lombardot T."/>
            <person name="Becker I."/>
            <person name="Amann J."/>
            <person name="Gellner K."/>
            <person name="Teeling H."/>
            <person name="Leuschner W.D."/>
            <person name="Gloeckner F.-O."/>
            <person name="Lupas A.N."/>
            <person name="Amann R."/>
            <person name="Klenk H.-P."/>
        </authorList>
    </citation>
    <scope>NUCLEOTIDE SEQUENCE [LARGE SCALE GENOMIC DNA]</scope>
    <source>
        <strain evidence="4">DSM 12343 / LSv54</strain>
        <plasmid evidence="4">large</plasmid>
    </source>
</reference>
<evidence type="ECO:0000313" key="3">
    <source>
        <dbReference type="EMBL" id="CAG37919.1"/>
    </source>
</evidence>
<feature type="domain" description="YDG" evidence="1">
    <location>
        <begin position="251"/>
        <end position="326"/>
    </location>
</feature>
<dbReference type="Proteomes" id="UP000000602">
    <property type="component" value="Plasmid large"/>
</dbReference>
<dbReference type="HOGENOM" id="CLU_364769_0_0_7"/>
<dbReference type="InterPro" id="IPR041248">
    <property type="entry name" value="YDG"/>
</dbReference>
<feature type="domain" description="YDG" evidence="1">
    <location>
        <begin position="167"/>
        <end position="243"/>
    </location>
</feature>
<proteinExistence type="predicted"/>
<dbReference type="EMBL" id="CR522871">
    <property type="protein sequence ID" value="CAG37919.1"/>
    <property type="molecule type" value="Genomic_DNA"/>
</dbReference>
<gene>
    <name evidence="3" type="ordered locus">DPPB55</name>
</gene>
<feature type="domain" description="MBG" evidence="2">
    <location>
        <begin position="587"/>
        <end position="658"/>
    </location>
</feature>
<feature type="domain" description="YDG" evidence="1">
    <location>
        <begin position="79"/>
        <end position="158"/>
    </location>
</feature>